<dbReference type="InterPro" id="IPR000834">
    <property type="entry name" value="Peptidase_M14"/>
</dbReference>
<evidence type="ECO:0000256" key="2">
    <source>
        <dbReference type="ARBA" id="ARBA00023180"/>
    </source>
</evidence>
<feature type="domain" description="Peptidase M14" evidence="5">
    <location>
        <begin position="1"/>
        <end position="213"/>
    </location>
</feature>
<feature type="region of interest" description="Disordered" evidence="4">
    <location>
        <begin position="26"/>
        <end position="56"/>
    </location>
</feature>
<sequence>MSNTRIHLMPTLNPDGFQKADEGHCVGQAGAGRGNAANQDLNRDFPGRPRMGQPPRVEQPETRALRKWMNSTQFVLSASIFGGEMVVSYPFDSHPEEITVDFVEEGVESETPDNDVFRHLAMTYARLNHNMAFGCNHNKQRFPQGIVNGAFWFPTSVKLIGESQRGVKGTVRDKMTGRPVVGATVSIQDTNRSSTQTTPEGYYWKLLLPGKYILKVRPLICFS</sequence>
<comment type="similarity">
    <text evidence="1 3">Belongs to the peptidase M14 family.</text>
</comment>
<dbReference type="PROSITE" id="PS52035">
    <property type="entry name" value="PEPTIDASE_M14"/>
    <property type="match status" value="1"/>
</dbReference>
<keyword evidence="2" id="KW-0325">Glycoprotein</keyword>
<dbReference type="InterPro" id="IPR008969">
    <property type="entry name" value="CarboxyPept-like_regulatory"/>
</dbReference>
<dbReference type="PANTHER" id="PTHR11532:SF84">
    <property type="entry name" value="CARBOXYPEPTIDASE M"/>
    <property type="match status" value="1"/>
</dbReference>
<dbReference type="EMBL" id="JBFDAA010000001">
    <property type="protein sequence ID" value="KAL1140793.1"/>
    <property type="molecule type" value="Genomic_DNA"/>
</dbReference>
<evidence type="ECO:0000313" key="6">
    <source>
        <dbReference type="EMBL" id="KAL1140793.1"/>
    </source>
</evidence>
<evidence type="ECO:0000313" key="7">
    <source>
        <dbReference type="Proteomes" id="UP001558652"/>
    </source>
</evidence>
<organism evidence="6 7">
    <name type="scientific">Ranatra chinensis</name>
    <dbReference type="NCBI Taxonomy" id="642074"/>
    <lineage>
        <taxon>Eukaryota</taxon>
        <taxon>Metazoa</taxon>
        <taxon>Ecdysozoa</taxon>
        <taxon>Arthropoda</taxon>
        <taxon>Hexapoda</taxon>
        <taxon>Insecta</taxon>
        <taxon>Pterygota</taxon>
        <taxon>Neoptera</taxon>
        <taxon>Paraneoptera</taxon>
        <taxon>Hemiptera</taxon>
        <taxon>Heteroptera</taxon>
        <taxon>Panheteroptera</taxon>
        <taxon>Nepomorpha</taxon>
        <taxon>Nepidae</taxon>
        <taxon>Ranatrinae</taxon>
        <taxon>Ranatra</taxon>
    </lineage>
</organism>
<gene>
    <name evidence="6" type="ORF">AAG570_000721</name>
</gene>
<reference evidence="6 7" key="1">
    <citation type="submission" date="2024-07" db="EMBL/GenBank/DDBJ databases">
        <title>Chromosome-level genome assembly of the water stick insect Ranatra chinensis (Heteroptera: Nepidae).</title>
        <authorList>
            <person name="Liu X."/>
        </authorList>
    </citation>
    <scope>NUCLEOTIDE SEQUENCE [LARGE SCALE GENOMIC DNA]</scope>
    <source>
        <strain evidence="6">Cailab_2021Rc</strain>
        <tissue evidence="6">Muscle</tissue>
    </source>
</reference>
<evidence type="ECO:0000256" key="4">
    <source>
        <dbReference type="SAM" id="MobiDB-lite"/>
    </source>
</evidence>
<dbReference type="Proteomes" id="UP001558652">
    <property type="component" value="Unassembled WGS sequence"/>
</dbReference>
<dbReference type="SUPFAM" id="SSF53187">
    <property type="entry name" value="Zn-dependent exopeptidases"/>
    <property type="match status" value="1"/>
</dbReference>
<dbReference type="PANTHER" id="PTHR11532">
    <property type="entry name" value="PROTEASE M14 CARBOXYPEPTIDASE"/>
    <property type="match status" value="1"/>
</dbReference>
<dbReference type="Pfam" id="PF00246">
    <property type="entry name" value="Peptidase_M14"/>
    <property type="match status" value="1"/>
</dbReference>
<comment type="caution">
    <text evidence="3">Lacks conserved residue(s) required for the propagation of feature annotation.</text>
</comment>
<dbReference type="AlphaFoldDB" id="A0ABD0YXU9"/>
<evidence type="ECO:0000259" key="5">
    <source>
        <dbReference type="PROSITE" id="PS52035"/>
    </source>
</evidence>
<accession>A0ABD0YXU9</accession>
<evidence type="ECO:0000256" key="1">
    <source>
        <dbReference type="ARBA" id="ARBA00005988"/>
    </source>
</evidence>
<dbReference type="SUPFAM" id="SSF49464">
    <property type="entry name" value="Carboxypeptidase regulatory domain-like"/>
    <property type="match status" value="1"/>
</dbReference>
<evidence type="ECO:0000256" key="3">
    <source>
        <dbReference type="PROSITE-ProRule" id="PRU01379"/>
    </source>
</evidence>
<name>A0ABD0YXU9_9HEMI</name>
<comment type="caution">
    <text evidence="6">The sequence shown here is derived from an EMBL/GenBank/DDBJ whole genome shotgun (WGS) entry which is preliminary data.</text>
</comment>
<keyword evidence="7" id="KW-1185">Reference proteome</keyword>
<dbReference type="Pfam" id="PF13620">
    <property type="entry name" value="CarboxypepD_reg"/>
    <property type="match status" value="1"/>
</dbReference>
<dbReference type="InterPro" id="IPR050753">
    <property type="entry name" value="Peptidase_M14_domain"/>
</dbReference>
<dbReference type="Gene3D" id="3.40.630.10">
    <property type="entry name" value="Zn peptidases"/>
    <property type="match status" value="1"/>
</dbReference>
<proteinExistence type="inferred from homology"/>
<protein>
    <recommendedName>
        <fullName evidence="5">Peptidase M14 domain-containing protein</fullName>
    </recommendedName>
</protein>